<evidence type="ECO:0000256" key="2">
    <source>
        <dbReference type="SAM" id="SignalP"/>
    </source>
</evidence>
<evidence type="ECO:0000313" key="4">
    <source>
        <dbReference type="EMBL" id="CCA23284.1"/>
    </source>
</evidence>
<sequence>MERRIHLYLVMLSCLQSIKGISVNLSPPIGPSPLVTHSSDVNIRTPMPHIVNEARVSTQPTPTASPIHLVNPVNAPPVANAQFSFNQNGIHENWPIANLHQQPPLGPSPLVTHSSDGNIHTPSPHVVNEAGMSTQSPPMTSPIHPVHTPSLASTNAVDAQRSPSASQKTQSSPSSTVKDASKRESTPYLALVVAMHILKNGLLDSQPQNLMRSNVFPPKASEDFLKKRTDDAKTRPNQGDARESDGSKSDKDPKDDAKSDKPDDQSRRNTTTVDVIDDIDDIDDEDSEERF</sequence>
<feature type="compositionally biased region" description="Acidic residues" evidence="1">
    <location>
        <begin position="275"/>
        <end position="291"/>
    </location>
</feature>
<evidence type="ECO:0000256" key="1">
    <source>
        <dbReference type="SAM" id="MobiDB-lite"/>
    </source>
</evidence>
<feature type="region of interest" description="Disordered" evidence="1">
    <location>
        <begin position="103"/>
        <end position="183"/>
    </location>
</feature>
<organism evidence="3">
    <name type="scientific">Albugo laibachii Nc14</name>
    <dbReference type="NCBI Taxonomy" id="890382"/>
    <lineage>
        <taxon>Eukaryota</taxon>
        <taxon>Sar</taxon>
        <taxon>Stramenopiles</taxon>
        <taxon>Oomycota</taxon>
        <taxon>Peronosporomycetes</taxon>
        <taxon>Albuginales</taxon>
        <taxon>Albuginaceae</taxon>
        <taxon>Albugo</taxon>
    </lineage>
</organism>
<dbReference type="HOGENOM" id="CLU_957836_0_0_1"/>
<gene>
    <name evidence="3" type="primary">AlNc14C84G5405</name>
    <name evidence="4" type="synonym">AlNc14C188G8375</name>
    <name evidence="3" type="ORF">ALNC14_061460</name>
    <name evidence="4" type="ORF">ALNC14_094270</name>
</gene>
<feature type="signal peptide" evidence="2">
    <location>
        <begin position="1"/>
        <end position="20"/>
    </location>
</feature>
<reference evidence="3" key="2">
    <citation type="submission" date="2011-02" db="EMBL/GenBank/DDBJ databases">
        <authorList>
            <person name="MacLean D."/>
        </authorList>
    </citation>
    <scope>NUCLEOTIDE SEQUENCE</scope>
</reference>
<reference evidence="3" key="1">
    <citation type="journal article" date="2011" name="PLoS Biol.">
        <title>Gene gain and loss during evolution of obligate parasitism in the white rust pathogen of Arabidopsis thaliana.</title>
        <authorList>
            <person name="Kemen E."/>
            <person name="Gardiner A."/>
            <person name="Schultz-Larsen T."/>
            <person name="Kemen A.C."/>
            <person name="Balmuth A.L."/>
            <person name="Robert-Seilaniantz A."/>
            <person name="Bailey K."/>
            <person name="Holub E."/>
            <person name="Studholme D.J."/>
            <person name="Maclean D."/>
            <person name="Jones J.D."/>
        </authorList>
    </citation>
    <scope>NUCLEOTIDE SEQUENCE</scope>
</reference>
<proteinExistence type="predicted"/>
<feature type="compositionally biased region" description="Polar residues" evidence="1">
    <location>
        <begin position="111"/>
        <end position="121"/>
    </location>
</feature>
<dbReference type="AlphaFoldDB" id="F0WFM1"/>
<dbReference type="EMBL" id="FR824129">
    <property type="protein sequence ID" value="CCA20003.1"/>
    <property type="molecule type" value="Genomic_DNA"/>
</dbReference>
<evidence type="ECO:0000313" key="3">
    <source>
        <dbReference type="EMBL" id="CCA20003.1"/>
    </source>
</evidence>
<protein>
    <submittedName>
        <fullName evidence="4">AlNc14C188G8375 protein</fullName>
    </submittedName>
    <submittedName>
        <fullName evidence="3">AlNc14C84G5405 protein</fullName>
    </submittedName>
</protein>
<name>F0WFM1_9STRA</name>
<feature type="compositionally biased region" description="Low complexity" evidence="1">
    <location>
        <begin position="162"/>
        <end position="176"/>
    </location>
</feature>
<feature type="chain" id="PRO_5007655438" evidence="2">
    <location>
        <begin position="21"/>
        <end position="291"/>
    </location>
</feature>
<feature type="compositionally biased region" description="Basic and acidic residues" evidence="1">
    <location>
        <begin position="227"/>
        <end position="267"/>
    </location>
</feature>
<feature type="region of interest" description="Disordered" evidence="1">
    <location>
        <begin position="227"/>
        <end position="291"/>
    </location>
</feature>
<accession>F0WFM1</accession>
<keyword evidence="2" id="KW-0732">Signal</keyword>
<dbReference type="EMBL" id="FR824233">
    <property type="protein sequence ID" value="CCA23284.1"/>
    <property type="molecule type" value="Genomic_DNA"/>
</dbReference>